<evidence type="ECO:0000256" key="1">
    <source>
        <dbReference type="SAM" id="Phobius"/>
    </source>
</evidence>
<dbReference type="EMBL" id="JBHLTS010000004">
    <property type="protein sequence ID" value="MFC0513153.1"/>
    <property type="molecule type" value="Genomic_DNA"/>
</dbReference>
<evidence type="ECO:0000313" key="2">
    <source>
        <dbReference type="EMBL" id="MFC0513153.1"/>
    </source>
</evidence>
<keyword evidence="1" id="KW-1133">Transmembrane helix</keyword>
<protein>
    <submittedName>
        <fullName evidence="2">Uncharacterized protein</fullName>
    </submittedName>
</protein>
<sequence>MWRKIHSNRDPRDTLFSELQNEFKPWFTKARRCFSAALSDYPRFFFSGMVILLLVSMVLSFTVFRHPEKAGAVPEKKHLNVVKDGFSQIMLATGQLRETLRLKNTVDSLAARKNLTRVDSLLLDSALSRLQQIHQPPK</sequence>
<reference evidence="2 3" key="1">
    <citation type="submission" date="2024-09" db="EMBL/GenBank/DDBJ databases">
        <authorList>
            <person name="Sun Q."/>
            <person name="Mori K."/>
        </authorList>
    </citation>
    <scope>NUCLEOTIDE SEQUENCE [LARGE SCALE GENOMIC DNA]</scope>
    <source>
        <strain evidence="2 3">NCAIM B.02415</strain>
    </source>
</reference>
<proteinExistence type="predicted"/>
<name>A0ABV6L0A9_9SPHI</name>
<dbReference type="Proteomes" id="UP001589828">
    <property type="component" value="Unassembled WGS sequence"/>
</dbReference>
<organism evidence="2 3">
    <name type="scientific">Mucilaginibacter angelicae</name>
    <dbReference type="NCBI Taxonomy" id="869718"/>
    <lineage>
        <taxon>Bacteria</taxon>
        <taxon>Pseudomonadati</taxon>
        <taxon>Bacteroidota</taxon>
        <taxon>Sphingobacteriia</taxon>
        <taxon>Sphingobacteriales</taxon>
        <taxon>Sphingobacteriaceae</taxon>
        <taxon>Mucilaginibacter</taxon>
    </lineage>
</organism>
<accession>A0ABV6L0A9</accession>
<evidence type="ECO:0000313" key="3">
    <source>
        <dbReference type="Proteomes" id="UP001589828"/>
    </source>
</evidence>
<keyword evidence="1" id="KW-0472">Membrane</keyword>
<comment type="caution">
    <text evidence="2">The sequence shown here is derived from an EMBL/GenBank/DDBJ whole genome shotgun (WGS) entry which is preliminary data.</text>
</comment>
<keyword evidence="1" id="KW-0812">Transmembrane</keyword>
<feature type="transmembrane region" description="Helical" evidence="1">
    <location>
        <begin position="44"/>
        <end position="64"/>
    </location>
</feature>
<dbReference type="RefSeq" id="WP_377021026.1">
    <property type="nucleotide sequence ID" value="NZ_JBHLTS010000004.1"/>
</dbReference>
<keyword evidence="3" id="KW-1185">Reference proteome</keyword>
<gene>
    <name evidence="2" type="ORF">ACFFGT_03040</name>
</gene>